<gene>
    <name evidence="10" type="ORF">V0R50_27615</name>
</gene>
<feature type="transmembrane region" description="Helical" evidence="8">
    <location>
        <begin position="166"/>
        <end position="192"/>
    </location>
</feature>
<evidence type="ECO:0000313" key="10">
    <source>
        <dbReference type="EMBL" id="MEE1937008.1"/>
    </source>
</evidence>
<comment type="similarity">
    <text evidence="2">Belongs to the binding-protein-dependent transport system permease family. CysTW subfamily.</text>
</comment>
<name>A0ABU7I022_9PSED</name>
<protein>
    <submittedName>
        <fullName evidence="10">ABC transporter permease</fullName>
    </submittedName>
</protein>
<proteinExistence type="inferred from homology"/>
<keyword evidence="11" id="KW-1185">Reference proteome</keyword>
<dbReference type="RefSeq" id="WP_330077673.1">
    <property type="nucleotide sequence ID" value="NZ_JAZDQJ010000049.1"/>
</dbReference>
<evidence type="ECO:0000256" key="2">
    <source>
        <dbReference type="ARBA" id="ARBA00007069"/>
    </source>
</evidence>
<dbReference type="InterPro" id="IPR035906">
    <property type="entry name" value="MetI-like_sf"/>
</dbReference>
<dbReference type="PANTHER" id="PTHR42929">
    <property type="entry name" value="INNER MEMBRANE ABC TRANSPORTER PERMEASE PROTEIN YDCU-RELATED-RELATED"/>
    <property type="match status" value="1"/>
</dbReference>
<comment type="subcellular location">
    <subcellularLocation>
        <location evidence="1 8">Cell membrane</location>
        <topology evidence="1 8">Multi-pass membrane protein</topology>
    </subcellularLocation>
</comment>
<evidence type="ECO:0000256" key="4">
    <source>
        <dbReference type="ARBA" id="ARBA00022475"/>
    </source>
</evidence>
<evidence type="ECO:0000259" key="9">
    <source>
        <dbReference type="PROSITE" id="PS50928"/>
    </source>
</evidence>
<evidence type="ECO:0000256" key="6">
    <source>
        <dbReference type="ARBA" id="ARBA00022989"/>
    </source>
</evidence>
<keyword evidence="4" id="KW-1003">Cell membrane</keyword>
<keyword evidence="6 8" id="KW-1133">Transmembrane helix</keyword>
<keyword evidence="7 8" id="KW-0472">Membrane</keyword>
<accession>A0ABU7I022</accession>
<dbReference type="SUPFAM" id="SSF161098">
    <property type="entry name" value="MetI-like"/>
    <property type="match status" value="1"/>
</dbReference>
<reference evidence="10 11" key="1">
    <citation type="submission" date="2024-01" db="EMBL/GenBank/DDBJ databases">
        <title>Unpublished Manusciprt.</title>
        <authorList>
            <person name="Duman M."/>
            <person name="Valdes E.G."/>
            <person name="Ajmi N."/>
            <person name="Altun S."/>
            <person name="Saticioglu I.B."/>
        </authorList>
    </citation>
    <scope>NUCLEOTIDE SEQUENCE [LARGE SCALE GENOMIC DNA]</scope>
    <source>
        <strain evidence="10 11">148P</strain>
    </source>
</reference>
<evidence type="ECO:0000256" key="3">
    <source>
        <dbReference type="ARBA" id="ARBA00022448"/>
    </source>
</evidence>
<feature type="transmembrane region" description="Helical" evidence="8">
    <location>
        <begin position="41"/>
        <end position="61"/>
    </location>
</feature>
<feature type="domain" description="ABC transmembrane type-1" evidence="9">
    <location>
        <begin position="87"/>
        <end position="293"/>
    </location>
</feature>
<dbReference type="EMBL" id="JAZDQJ010000049">
    <property type="protein sequence ID" value="MEE1937008.1"/>
    <property type="molecule type" value="Genomic_DNA"/>
</dbReference>
<evidence type="ECO:0000256" key="1">
    <source>
        <dbReference type="ARBA" id="ARBA00004651"/>
    </source>
</evidence>
<feature type="transmembrane region" description="Helical" evidence="8">
    <location>
        <begin position="266"/>
        <end position="291"/>
    </location>
</feature>
<dbReference type="Pfam" id="PF00528">
    <property type="entry name" value="BPD_transp_1"/>
    <property type="match status" value="1"/>
</dbReference>
<feature type="transmembrane region" description="Helical" evidence="8">
    <location>
        <begin position="119"/>
        <end position="145"/>
    </location>
</feature>
<feature type="transmembrane region" description="Helical" evidence="8">
    <location>
        <begin position="82"/>
        <end position="107"/>
    </location>
</feature>
<dbReference type="PROSITE" id="PS50928">
    <property type="entry name" value="ABC_TM1"/>
    <property type="match status" value="1"/>
</dbReference>
<comment type="caution">
    <text evidence="10">The sequence shown here is derived from an EMBL/GenBank/DDBJ whole genome shotgun (WGS) entry which is preliminary data.</text>
</comment>
<dbReference type="Gene3D" id="1.10.3720.10">
    <property type="entry name" value="MetI-like"/>
    <property type="match status" value="1"/>
</dbReference>
<dbReference type="InterPro" id="IPR000515">
    <property type="entry name" value="MetI-like"/>
</dbReference>
<organism evidence="10 11">
    <name type="scientific">Pseudomonas ulcerans</name>
    <dbReference type="NCBI Taxonomy" id="3115852"/>
    <lineage>
        <taxon>Bacteria</taxon>
        <taxon>Pseudomonadati</taxon>
        <taxon>Pseudomonadota</taxon>
        <taxon>Gammaproteobacteria</taxon>
        <taxon>Pseudomonadales</taxon>
        <taxon>Pseudomonadaceae</taxon>
        <taxon>Pseudomonas</taxon>
    </lineage>
</organism>
<sequence>MKTTTTVGLPLAAPGSAARSMQVTLARAELKERWSLLSLTLPGFVLVFVVLAIPLAWLLWMSAFDNSGALTLANYERLLRPVYLSSFSITFQVAFCVTLACVVLGYPLAYLLSQLPERASQICMAFVLLPFWTSILVRTYAWLVLLQRQGIINNWLLDLGLIQQPLALVHNFFGTVVGMVHVMLPFLVLPLYDKMKNIDPLLLSAAANCGATPAQAWRQVFLPLSLPGLASGITLVFVLCLGFYLTPALLGGGRVAMWSMKISDTIALYGNWGAASALGVSLMLVTVLILLSLRRLFGLDDARRKA</sequence>
<keyword evidence="3 8" id="KW-0813">Transport</keyword>
<dbReference type="PANTHER" id="PTHR42929:SF5">
    <property type="entry name" value="ABC TRANSPORTER PERMEASE PROTEIN"/>
    <property type="match status" value="1"/>
</dbReference>
<keyword evidence="5 8" id="KW-0812">Transmembrane</keyword>
<evidence type="ECO:0000313" key="11">
    <source>
        <dbReference type="Proteomes" id="UP001335100"/>
    </source>
</evidence>
<evidence type="ECO:0000256" key="5">
    <source>
        <dbReference type="ARBA" id="ARBA00022692"/>
    </source>
</evidence>
<dbReference type="Proteomes" id="UP001335100">
    <property type="component" value="Unassembled WGS sequence"/>
</dbReference>
<evidence type="ECO:0000256" key="7">
    <source>
        <dbReference type="ARBA" id="ARBA00023136"/>
    </source>
</evidence>
<dbReference type="CDD" id="cd06261">
    <property type="entry name" value="TM_PBP2"/>
    <property type="match status" value="1"/>
</dbReference>
<evidence type="ECO:0000256" key="8">
    <source>
        <dbReference type="RuleBase" id="RU363032"/>
    </source>
</evidence>